<feature type="domain" description="AMP-dependent synthetase/ligase" evidence="3">
    <location>
        <begin position="18"/>
        <end position="371"/>
    </location>
</feature>
<dbReference type="FunFam" id="3.30.300.30:FF:000008">
    <property type="entry name" value="2,3-dihydroxybenzoate-AMP ligase"/>
    <property type="match status" value="1"/>
</dbReference>
<comment type="similarity">
    <text evidence="1">Belongs to the ATP-dependent AMP-binding enzyme family.</text>
</comment>
<protein>
    <submittedName>
        <fullName evidence="5">Acyl-CoA synthetase (AMP-forming)/AMP-acid ligase II</fullName>
    </submittedName>
</protein>
<name>A0A1I5WUS9_9PSED</name>
<dbReference type="PANTHER" id="PTHR43767:SF1">
    <property type="entry name" value="NONRIBOSOMAL PEPTIDE SYNTHASE PES1 (EUROFUNG)-RELATED"/>
    <property type="match status" value="1"/>
</dbReference>
<dbReference type="OrthoDB" id="9803968at2"/>
<evidence type="ECO:0000256" key="2">
    <source>
        <dbReference type="ARBA" id="ARBA00022598"/>
    </source>
</evidence>
<reference evidence="6" key="1">
    <citation type="submission" date="2016-10" db="EMBL/GenBank/DDBJ databases">
        <authorList>
            <person name="Varghese N."/>
            <person name="Submissions S."/>
        </authorList>
    </citation>
    <scope>NUCLEOTIDE SEQUENCE [LARGE SCALE GENOMIC DNA]</scope>
    <source>
        <strain evidence="6">DSM 17834</strain>
    </source>
</reference>
<dbReference type="Gene3D" id="3.40.50.12780">
    <property type="entry name" value="N-terminal domain of ligase-like"/>
    <property type="match status" value="1"/>
</dbReference>
<dbReference type="InterPro" id="IPR042099">
    <property type="entry name" value="ANL_N_sf"/>
</dbReference>
<dbReference type="InterPro" id="IPR045851">
    <property type="entry name" value="AMP-bd_C_sf"/>
</dbReference>
<keyword evidence="2 5" id="KW-0436">Ligase</keyword>
<dbReference type="STRING" id="289003.SAMN05216190_14425"/>
<dbReference type="NCBIfam" id="NF004837">
    <property type="entry name" value="PRK06187.1"/>
    <property type="match status" value="1"/>
</dbReference>
<dbReference type="GO" id="GO:0016878">
    <property type="term" value="F:acid-thiol ligase activity"/>
    <property type="evidence" value="ECO:0007669"/>
    <property type="project" value="UniProtKB-ARBA"/>
</dbReference>
<evidence type="ECO:0000313" key="5">
    <source>
        <dbReference type="EMBL" id="SFQ23454.1"/>
    </source>
</evidence>
<gene>
    <name evidence="5" type="ORF">SAMN05216190_14425</name>
</gene>
<dbReference type="Gene3D" id="3.30.300.30">
    <property type="match status" value="1"/>
</dbReference>
<dbReference type="Pfam" id="PF13193">
    <property type="entry name" value="AMP-binding_C"/>
    <property type="match status" value="1"/>
</dbReference>
<evidence type="ECO:0000259" key="4">
    <source>
        <dbReference type="Pfam" id="PF13193"/>
    </source>
</evidence>
<evidence type="ECO:0000313" key="6">
    <source>
        <dbReference type="Proteomes" id="UP000198784"/>
    </source>
</evidence>
<dbReference type="PANTHER" id="PTHR43767">
    <property type="entry name" value="LONG-CHAIN-FATTY-ACID--COA LIGASE"/>
    <property type="match status" value="1"/>
</dbReference>
<sequence length="509" mass="56774">MWLHTEIKTLGDIPRYYARVSPDKIALIDSSVRRSFAELDKRTNRLANFLLERGLPRESNVAFLGKNSARYFEAVFGASKASYALVPLNWRLAVPELCTVASDAQIRILLADADSYELAVALQSECEQPFEVILFTNQWLDELTSGDTDPLVDVYQDQTALLMYTSGTTGKPKGVQLTHLSFNFMRFCEHNEPAYDWTSDDIKMLVMPNFHLVGSGLSIQTLYNGATLSIVAAFDPKLVLEAIKRDRPTICALVPTAIQMLIENSPVDADFSCLRMIMYAGSPISPALLKQAIQRFGCKFMQFYGATESGGAATLLRPEQHDLEHESSLKSCGTPLPWIEVDIVDHNGKRLPAGEIGEMLIRSPTMFRGYWNNPVATADVMQNGWYRSGDAGYKDEKGLIYIVDRVKDMIVTGGENVYSIEVEQVLDAHPAVKKSAVIGRPCEKWGEMIVAMIVLEEGATVTEKELDDACRKRIAGYKAPKEYRFIESFPLSATGKILKRVLRDNLISS</sequence>
<dbReference type="PROSITE" id="PS00455">
    <property type="entry name" value="AMP_BINDING"/>
    <property type="match status" value="1"/>
</dbReference>
<dbReference type="AlphaFoldDB" id="A0A1I5WUS9"/>
<proteinExistence type="inferred from homology"/>
<evidence type="ECO:0000259" key="3">
    <source>
        <dbReference type="Pfam" id="PF00501"/>
    </source>
</evidence>
<evidence type="ECO:0000256" key="1">
    <source>
        <dbReference type="ARBA" id="ARBA00006432"/>
    </source>
</evidence>
<dbReference type="Pfam" id="PF00501">
    <property type="entry name" value="AMP-binding"/>
    <property type="match status" value="1"/>
</dbReference>
<accession>A0A1I5WUS9</accession>
<keyword evidence="6" id="KW-1185">Reference proteome</keyword>
<dbReference type="SUPFAM" id="SSF56801">
    <property type="entry name" value="Acetyl-CoA synthetase-like"/>
    <property type="match status" value="1"/>
</dbReference>
<organism evidence="5 6">
    <name type="scientific">Pseudomonas borbori</name>
    <dbReference type="NCBI Taxonomy" id="289003"/>
    <lineage>
        <taxon>Bacteria</taxon>
        <taxon>Pseudomonadati</taxon>
        <taxon>Pseudomonadota</taxon>
        <taxon>Gammaproteobacteria</taxon>
        <taxon>Pseudomonadales</taxon>
        <taxon>Pseudomonadaceae</taxon>
        <taxon>Pseudomonas</taxon>
    </lineage>
</organism>
<feature type="domain" description="AMP-binding enzyme C-terminal" evidence="4">
    <location>
        <begin position="421"/>
        <end position="496"/>
    </location>
</feature>
<dbReference type="RefSeq" id="WP_090505563.1">
    <property type="nucleotide sequence ID" value="NZ_FOWX01000044.1"/>
</dbReference>
<dbReference type="InterPro" id="IPR000873">
    <property type="entry name" value="AMP-dep_synth/lig_dom"/>
</dbReference>
<dbReference type="Proteomes" id="UP000198784">
    <property type="component" value="Unassembled WGS sequence"/>
</dbReference>
<dbReference type="InterPro" id="IPR050237">
    <property type="entry name" value="ATP-dep_AMP-bd_enzyme"/>
</dbReference>
<dbReference type="InterPro" id="IPR020845">
    <property type="entry name" value="AMP-binding_CS"/>
</dbReference>
<dbReference type="InterPro" id="IPR025110">
    <property type="entry name" value="AMP-bd_C"/>
</dbReference>
<dbReference type="EMBL" id="FOWX01000044">
    <property type="protein sequence ID" value="SFQ23454.1"/>
    <property type="molecule type" value="Genomic_DNA"/>
</dbReference>